<keyword evidence="8 19" id="KW-0067">ATP-binding</keyword>
<evidence type="ECO:0000256" key="6">
    <source>
        <dbReference type="ARBA" id="ARBA00022763"/>
    </source>
</evidence>
<keyword evidence="15" id="KW-0539">Nucleus</keyword>
<reference evidence="24 25" key="1">
    <citation type="journal article" date="2018" name="Front. Microbiol.">
        <title>Genome-Wide Analysis of Corynespora cassiicola Leaf Fall Disease Putative Effectors.</title>
        <authorList>
            <person name="Lopez D."/>
            <person name="Ribeiro S."/>
            <person name="Label P."/>
            <person name="Fumanal B."/>
            <person name="Venisse J.S."/>
            <person name="Kohler A."/>
            <person name="de Oliveira R.R."/>
            <person name="Labutti K."/>
            <person name="Lipzen A."/>
            <person name="Lail K."/>
            <person name="Bauer D."/>
            <person name="Ohm R.A."/>
            <person name="Barry K.W."/>
            <person name="Spatafora J."/>
            <person name="Grigoriev I.V."/>
            <person name="Martin F.M."/>
            <person name="Pujade-Renaud V."/>
        </authorList>
    </citation>
    <scope>NUCLEOTIDE SEQUENCE [LARGE SCALE GENOMIC DNA]</scope>
    <source>
        <strain evidence="24 25">Philippines</strain>
    </source>
</reference>
<comment type="subcellular location">
    <subcellularLocation>
        <location evidence="1 19">Nucleus</location>
    </subcellularLocation>
</comment>
<dbReference type="InterPro" id="IPR014001">
    <property type="entry name" value="Helicase_ATP-bd"/>
</dbReference>
<evidence type="ECO:0000256" key="8">
    <source>
        <dbReference type="ARBA" id="ARBA00022840"/>
    </source>
</evidence>
<dbReference type="InterPro" id="IPR049730">
    <property type="entry name" value="SNF2/RAD54-like_C"/>
</dbReference>
<dbReference type="GO" id="GO:0010557">
    <property type="term" value="P:positive regulation of macromolecule biosynthetic process"/>
    <property type="evidence" value="ECO:0007669"/>
    <property type="project" value="UniProtKB-ARBA"/>
</dbReference>
<comment type="domain">
    <text evidence="19">The DBINO region is involved in binding to DNA.</text>
</comment>
<keyword evidence="12" id="KW-0010">Activator</keyword>
<feature type="compositionally biased region" description="Low complexity" evidence="20">
    <location>
        <begin position="229"/>
        <end position="238"/>
    </location>
</feature>
<proteinExistence type="inferred from homology"/>
<keyword evidence="14 19" id="KW-0234">DNA repair</keyword>
<evidence type="ECO:0000256" key="10">
    <source>
        <dbReference type="ARBA" id="ARBA00023054"/>
    </source>
</evidence>
<feature type="region of interest" description="Disordered" evidence="20">
    <location>
        <begin position="296"/>
        <end position="331"/>
    </location>
</feature>
<dbReference type="PROSITE" id="PS51413">
    <property type="entry name" value="DBINO"/>
    <property type="match status" value="1"/>
</dbReference>
<dbReference type="CDD" id="cd18793">
    <property type="entry name" value="SF2_C_SNF"/>
    <property type="match status" value="1"/>
</dbReference>
<feature type="region of interest" description="Disordered" evidence="20">
    <location>
        <begin position="1"/>
        <end position="213"/>
    </location>
</feature>
<feature type="region of interest" description="Disordered" evidence="20">
    <location>
        <begin position="734"/>
        <end position="773"/>
    </location>
</feature>
<feature type="compositionally biased region" description="Polar residues" evidence="20">
    <location>
        <begin position="487"/>
        <end position="496"/>
    </location>
</feature>
<evidence type="ECO:0000256" key="7">
    <source>
        <dbReference type="ARBA" id="ARBA00022801"/>
    </source>
</evidence>
<evidence type="ECO:0000256" key="15">
    <source>
        <dbReference type="ARBA" id="ARBA00023242"/>
    </source>
</evidence>
<feature type="domain" description="Helicase ATP-binding" evidence="21">
    <location>
        <begin position="862"/>
        <end position="1034"/>
    </location>
</feature>
<dbReference type="Pfam" id="PF00176">
    <property type="entry name" value="SNF2-rel_dom"/>
    <property type="match status" value="1"/>
</dbReference>
<evidence type="ECO:0000256" key="17">
    <source>
        <dbReference type="ARBA" id="ARBA00059666"/>
    </source>
</evidence>
<dbReference type="GO" id="GO:0003677">
    <property type="term" value="F:DNA binding"/>
    <property type="evidence" value="ECO:0007669"/>
    <property type="project" value="UniProtKB-UniRule"/>
</dbReference>
<feature type="compositionally biased region" description="Basic and acidic residues" evidence="20">
    <location>
        <begin position="410"/>
        <end position="419"/>
    </location>
</feature>
<dbReference type="OrthoDB" id="372624at2759"/>
<accession>A0A2T2P011</accession>
<dbReference type="SMART" id="SM00490">
    <property type="entry name" value="HELICc"/>
    <property type="match status" value="1"/>
</dbReference>
<dbReference type="CDD" id="cd18002">
    <property type="entry name" value="DEXQc_INO80"/>
    <property type="match status" value="1"/>
</dbReference>
<comment type="subunit">
    <text evidence="19">Component of the INO80 chromatin-remodeling complex.</text>
</comment>
<feature type="region of interest" description="Disordered" evidence="20">
    <location>
        <begin position="226"/>
        <end position="281"/>
    </location>
</feature>
<dbReference type="InterPro" id="IPR038718">
    <property type="entry name" value="SNF2-like_sf"/>
</dbReference>
<dbReference type="PROSITE" id="PS51194">
    <property type="entry name" value="HELICASE_CTER"/>
    <property type="match status" value="1"/>
</dbReference>
<comment type="function">
    <text evidence="17">ATPase component of the INO80 complex which remodels chromatin by shifting nucleosomes and is involved in DNA repair. Its ability to induce transcription of some phosphate-responsive genes is modulated by inositol polyphosphates. The INO80 complex is involved in DNA repair by associating with 'Ser-129' phosphorylated H2A histones as a response to DNA damage.</text>
</comment>
<evidence type="ECO:0000256" key="1">
    <source>
        <dbReference type="ARBA" id="ARBA00004123"/>
    </source>
</evidence>
<evidence type="ECO:0000256" key="9">
    <source>
        <dbReference type="ARBA" id="ARBA00023015"/>
    </source>
</evidence>
<evidence type="ECO:0000256" key="12">
    <source>
        <dbReference type="ARBA" id="ARBA00023159"/>
    </source>
</evidence>
<dbReference type="FunFam" id="3.40.50.300:FF:001269">
    <property type="entry name" value="SNF2 family helicase/ATPase"/>
    <property type="match status" value="1"/>
</dbReference>
<dbReference type="Gene3D" id="3.40.50.10810">
    <property type="entry name" value="Tandem AAA-ATPase domain"/>
    <property type="match status" value="1"/>
</dbReference>
<evidence type="ECO:0000256" key="19">
    <source>
        <dbReference type="RuleBase" id="RU368001"/>
    </source>
</evidence>
<feature type="compositionally biased region" description="Basic and acidic residues" evidence="20">
    <location>
        <begin position="471"/>
        <end position="485"/>
    </location>
</feature>
<feature type="compositionally biased region" description="Basic and acidic residues" evidence="20">
    <location>
        <begin position="542"/>
        <end position="552"/>
    </location>
</feature>
<dbReference type="PROSITE" id="PS51192">
    <property type="entry name" value="HELICASE_ATP_BIND_1"/>
    <property type="match status" value="1"/>
</dbReference>
<dbReference type="InterPro" id="IPR050520">
    <property type="entry name" value="INO80/SWR1_helicase"/>
</dbReference>
<evidence type="ECO:0000256" key="16">
    <source>
        <dbReference type="ARBA" id="ARBA00049360"/>
    </source>
</evidence>
<keyword evidence="9" id="KW-0805">Transcription regulation</keyword>
<dbReference type="FunFam" id="3.40.50.10810:FF:000022">
    <property type="entry name" value="Blast:Putative DNA helicase Ino80"/>
    <property type="match status" value="1"/>
</dbReference>
<feature type="compositionally biased region" description="Basic and acidic residues" evidence="20">
    <location>
        <begin position="1639"/>
        <end position="1658"/>
    </location>
</feature>
<dbReference type="Gene3D" id="3.40.50.300">
    <property type="entry name" value="P-loop containing nucleotide triphosphate hydrolases"/>
    <property type="match status" value="2"/>
</dbReference>
<evidence type="ECO:0000313" key="24">
    <source>
        <dbReference type="EMBL" id="PSN70959.1"/>
    </source>
</evidence>
<keyword evidence="6 19" id="KW-0227">DNA damage</keyword>
<name>A0A2T2P011_CORCC</name>
<feature type="region of interest" description="Disordered" evidence="20">
    <location>
        <begin position="1620"/>
        <end position="1700"/>
    </location>
</feature>
<evidence type="ECO:0000256" key="3">
    <source>
        <dbReference type="ARBA" id="ARBA00019805"/>
    </source>
</evidence>
<evidence type="ECO:0000256" key="14">
    <source>
        <dbReference type="ARBA" id="ARBA00023204"/>
    </source>
</evidence>
<dbReference type="EMBL" id="KZ678131">
    <property type="protein sequence ID" value="PSN70959.1"/>
    <property type="molecule type" value="Genomic_DNA"/>
</dbReference>
<evidence type="ECO:0000256" key="4">
    <source>
        <dbReference type="ARBA" id="ARBA00022553"/>
    </source>
</evidence>
<keyword evidence="5" id="KW-0547">Nucleotide-binding</keyword>
<dbReference type="STRING" id="1448308.A0A2T2P011"/>
<keyword evidence="25" id="KW-1185">Reference proteome</keyword>
<dbReference type="GO" id="GO:0006366">
    <property type="term" value="P:transcription by RNA polymerase II"/>
    <property type="evidence" value="ECO:0007669"/>
    <property type="project" value="UniProtKB-ARBA"/>
</dbReference>
<feature type="domain" description="Helicase C-terminal" evidence="22">
    <location>
        <begin position="1435"/>
        <end position="1595"/>
    </location>
</feature>
<feature type="region of interest" description="Disordered" evidence="20">
    <location>
        <begin position="410"/>
        <end position="569"/>
    </location>
</feature>
<keyword evidence="13" id="KW-0804">Transcription</keyword>
<dbReference type="InterPro" id="IPR027417">
    <property type="entry name" value="P-loop_NTPase"/>
</dbReference>
<dbReference type="Proteomes" id="UP000240883">
    <property type="component" value="Unassembled WGS sequence"/>
</dbReference>
<dbReference type="GO" id="GO:0016887">
    <property type="term" value="F:ATP hydrolysis activity"/>
    <property type="evidence" value="ECO:0007669"/>
    <property type="project" value="TreeGrafter"/>
</dbReference>
<dbReference type="GO" id="GO:0031011">
    <property type="term" value="C:Ino80 complex"/>
    <property type="evidence" value="ECO:0007669"/>
    <property type="project" value="UniProtKB-UniRule"/>
</dbReference>
<dbReference type="Pfam" id="PF00271">
    <property type="entry name" value="Helicase_C"/>
    <property type="match status" value="1"/>
</dbReference>
<dbReference type="SMART" id="SM00487">
    <property type="entry name" value="DEXDc"/>
    <property type="match status" value="1"/>
</dbReference>
<dbReference type="GO" id="GO:0006281">
    <property type="term" value="P:DNA repair"/>
    <property type="evidence" value="ECO:0007669"/>
    <property type="project" value="UniProtKB-UniRule"/>
</dbReference>
<dbReference type="Pfam" id="PF13892">
    <property type="entry name" value="DBINO"/>
    <property type="match status" value="1"/>
</dbReference>
<feature type="compositionally biased region" description="Basic and acidic residues" evidence="20">
    <location>
        <begin position="107"/>
        <end position="152"/>
    </location>
</feature>
<protein>
    <recommendedName>
        <fullName evidence="3 19">Chromatin-remodeling ATPase INO80</fullName>
        <ecNumber evidence="19">3.6.4.-</ecNumber>
    </recommendedName>
</protein>
<feature type="compositionally biased region" description="Basic and acidic residues" evidence="20">
    <location>
        <begin position="446"/>
        <end position="458"/>
    </location>
</feature>
<evidence type="ECO:0000259" key="21">
    <source>
        <dbReference type="PROSITE" id="PS51192"/>
    </source>
</evidence>
<evidence type="ECO:0000256" key="5">
    <source>
        <dbReference type="ARBA" id="ARBA00022741"/>
    </source>
</evidence>
<keyword evidence="11 19" id="KW-0238">DNA-binding</keyword>
<evidence type="ECO:0000259" key="23">
    <source>
        <dbReference type="PROSITE" id="PS51413"/>
    </source>
</evidence>
<evidence type="ECO:0000256" key="2">
    <source>
        <dbReference type="ARBA" id="ARBA00007025"/>
    </source>
</evidence>
<dbReference type="GO" id="GO:0040029">
    <property type="term" value="P:epigenetic regulation of gene expression"/>
    <property type="evidence" value="ECO:0007669"/>
    <property type="project" value="UniProtKB-ARBA"/>
</dbReference>
<organism evidence="24 25">
    <name type="scientific">Corynespora cassiicola Philippines</name>
    <dbReference type="NCBI Taxonomy" id="1448308"/>
    <lineage>
        <taxon>Eukaryota</taxon>
        <taxon>Fungi</taxon>
        <taxon>Dikarya</taxon>
        <taxon>Ascomycota</taxon>
        <taxon>Pezizomycotina</taxon>
        <taxon>Dothideomycetes</taxon>
        <taxon>Pleosporomycetidae</taxon>
        <taxon>Pleosporales</taxon>
        <taxon>Corynesporascaceae</taxon>
        <taxon>Corynespora</taxon>
    </lineage>
</organism>
<evidence type="ECO:0000256" key="20">
    <source>
        <dbReference type="SAM" id="MobiDB-lite"/>
    </source>
</evidence>
<sequence>MFRDPVLQRPSVDEEERFSRDRMPTKPGESPAYHRPQSPTTQTPFSTTRPHNSQSPNTPAPLPLHHSNFSPHQHHRNPTSPGTTELPPLSTALYPRDSAPSKYYDPTSDHGDRGLGRSTTRYDGHYPHPQQTRDSHVYPDARPPESPYDKSHHSPVTATLPHHSPLQRPPSQSYNPGAMEAMSHSPVSPTAYHRGAVQPPPSNYSRRPSMKEEVSRVQASRLPTLVGMTTPPLTTAQQQPPPTRADPMSLSSIMSSGADPEPPAKSQQLPPINPEPRRLSRPSVANPLFVKQEAMTSPAPADLPPHDNGVPPRAAYEAMPPVGSAPPSREIPVADEAEVDKALAKIETTEMNDLDVPGFDHEKEKYIQMSRKRALDVDNAEAGKRKRRRLATIVRFANVFNSHRDAAKQAYSMEHESEAWQKVQNQEIAEEKERKKDMQRKRRREKTIQNEEAKRAEALAKAGQAEDEEEKERYLRDAQKAEKKAKTTSQLLQGNAPNKDIREVTPLGPNMEGGTMSSFQASDEVAGGKRKGGRAGGRLKKSKEQKQAEKDAAAAAQAAIDRGDELPPIAPREEARLEALKSRSQTEDPAPAVLTSYNSQAYQNLYAQIVKDIARKDIPKVNRIRENSLATKQSNLRKTAQLASKEARRWQMRTNKSMKDVQARAKRGMREMLSFWKKNEREERDQRKNAEKMEIENAKKAEAEREANRQKRKLNFLISQTELYSHFIGKKARTDEIERSTDDAEAAANETAAQEHKPAIDIPDAPGKPGAKVTDFNDLDFDDDNEDNLRAAAMANAQHAVQEAADRARMFNNPDTNMDEDEGELNFQNPSGLQDKKDFIPQPKLLSCQLKEYQLKGLNWLVNLYEQGINGILADEMGLGKTVQSISVMAYLAEKYDIWGPFLVIAPASTLHNWQQEITKFVPDLKVLPYWGNAKDRKILRKFWDRKHITYTRDSPFHVLVTSYQLVVQDAQYFQKIRWQYMILDEAQAIKSSQSSRWKSLLGFHSRNRLLLTGTPIQNNMQELWALLHFIMPSLFDSHDEFSDWFSKDIESHAQSNTKLNEDQLKRLHMILKPFMLRRVKKHVQKELGDKIELDVFCDLTYRQRAYYTNLRNKISIMDLIEKAVGDDQDSATLMNLVMQFRKVCNHPDLFERAETWSPFSFAYFAETASFLREGQNVRVGYSTRNMIEYRLPRLICRNGGRLDVAGAENPKAGFVGHYLYNRMSIWSADHVQQASRQKGYGAFSWLRLSDVSAGEASKMAKKDLLHRALDLSDKPNRVGRLNVFYDGENGPYVPKHSMLNIVDRQARAPLAKITTEGVMHSLLNVWRSAFEETGLNIIERCAKPAASAPPIELYCASQGVIAEKQRDFFNIPIRTALYGISEKTEQVILDSKADIGALTLRDRLPPPTNERARYTHVEVPSMQRFVTDSGKLARLDSLLKELKRDGHRVLLYFQMTRMIDLMEEYLTYRNYKYCRLDGSTKLEDRRDTVSDFQNDPSIFVFLLSTRAGGLGINLTSADTVIFYDSDWNPTIDSQAMDRAHRLGQTRQVTVYRLITRGTIEERIRKRALQKEEVQRVVISGGAGAQVDFNTRSRENRTKDIAMWLADDEQAAEIEKKEAELAEQEKNAPPGRKRKRKRVEASLDDMYHEGEGHFDTSEKPSGAATPVSNIEGPPGAKKRKGMSKKAKTAKQRLAVADGEV</sequence>
<keyword evidence="10" id="KW-0175">Coiled coil</keyword>
<keyword evidence="7 19" id="KW-0378">Hydrolase</keyword>
<evidence type="ECO:0000256" key="13">
    <source>
        <dbReference type="ARBA" id="ARBA00023163"/>
    </source>
</evidence>
<comment type="subunit">
    <text evidence="18">Component of the chromatin-remodeling INO80 complex, at least composed of ARP4, ARP5, ARP8, RVB1, RVB2, TAF14, NHP10, IES1, IES3, IES4, IES6, ACT1, IES2, IES5 and INO80.</text>
</comment>
<dbReference type="GO" id="GO:0051276">
    <property type="term" value="P:chromosome organization"/>
    <property type="evidence" value="ECO:0007669"/>
    <property type="project" value="UniProtKB-ARBA"/>
</dbReference>
<dbReference type="GO" id="GO:0005524">
    <property type="term" value="F:ATP binding"/>
    <property type="evidence" value="ECO:0007669"/>
    <property type="project" value="UniProtKB-UniRule"/>
</dbReference>
<comment type="catalytic activity">
    <reaction evidence="16 19">
        <text>ATP + H2O = ADP + phosphate + H(+)</text>
        <dbReference type="Rhea" id="RHEA:13065"/>
        <dbReference type="ChEBI" id="CHEBI:15377"/>
        <dbReference type="ChEBI" id="CHEBI:15378"/>
        <dbReference type="ChEBI" id="CHEBI:30616"/>
        <dbReference type="ChEBI" id="CHEBI:43474"/>
        <dbReference type="ChEBI" id="CHEBI:456216"/>
    </reaction>
</comment>
<feature type="compositionally biased region" description="Low complexity" evidence="20">
    <location>
        <begin position="35"/>
        <end position="50"/>
    </location>
</feature>
<dbReference type="InterPro" id="IPR020838">
    <property type="entry name" value="DBINO"/>
</dbReference>
<dbReference type="SUPFAM" id="SSF52540">
    <property type="entry name" value="P-loop containing nucleoside triphosphate hydrolases"/>
    <property type="match status" value="2"/>
</dbReference>
<evidence type="ECO:0000256" key="18">
    <source>
        <dbReference type="ARBA" id="ARBA00065648"/>
    </source>
</evidence>
<dbReference type="PANTHER" id="PTHR45685">
    <property type="entry name" value="HELICASE SRCAP-RELATED"/>
    <property type="match status" value="1"/>
</dbReference>
<dbReference type="InterPro" id="IPR001650">
    <property type="entry name" value="Helicase_C-like"/>
</dbReference>
<dbReference type="EC" id="3.6.4.-" evidence="19"/>
<dbReference type="InterPro" id="IPR031047">
    <property type="entry name" value="DEXQc_INO80"/>
</dbReference>
<dbReference type="PANTHER" id="PTHR45685:SF2">
    <property type="entry name" value="CHROMATIN-REMODELING ATPASE INO80"/>
    <property type="match status" value="1"/>
</dbReference>
<dbReference type="GO" id="GO:0140658">
    <property type="term" value="F:ATP-dependent chromatin remodeler activity"/>
    <property type="evidence" value="ECO:0007669"/>
    <property type="project" value="InterPro"/>
</dbReference>
<keyword evidence="4" id="KW-0597">Phosphoprotein</keyword>
<evidence type="ECO:0000259" key="22">
    <source>
        <dbReference type="PROSITE" id="PS51194"/>
    </source>
</evidence>
<feature type="compositionally biased region" description="Basic residues" evidence="20">
    <location>
        <begin position="528"/>
        <end position="541"/>
    </location>
</feature>
<evidence type="ECO:0000313" key="25">
    <source>
        <dbReference type="Proteomes" id="UP000240883"/>
    </source>
</evidence>
<dbReference type="GO" id="GO:0042393">
    <property type="term" value="F:histone binding"/>
    <property type="evidence" value="ECO:0007669"/>
    <property type="project" value="TreeGrafter"/>
</dbReference>
<feature type="region of interest" description="Disordered" evidence="20">
    <location>
        <begin position="678"/>
        <end position="709"/>
    </location>
</feature>
<feature type="domain" description="DBINO" evidence="23">
    <location>
        <begin position="609"/>
        <end position="734"/>
    </location>
</feature>
<evidence type="ECO:0000256" key="11">
    <source>
        <dbReference type="ARBA" id="ARBA00023125"/>
    </source>
</evidence>
<comment type="similarity">
    <text evidence="2 19">Belongs to the SNF2/RAD54 helicase family.</text>
</comment>
<dbReference type="InterPro" id="IPR000330">
    <property type="entry name" value="SNF2_N"/>
</dbReference>
<feature type="compositionally biased region" description="Basic residues" evidence="20">
    <location>
        <begin position="1676"/>
        <end position="1690"/>
    </location>
</feature>
<gene>
    <name evidence="24" type="ORF">BS50DRAFT_608054</name>
</gene>
<dbReference type="FunFam" id="3.40.50.300:FF:001445">
    <property type="entry name" value="Chromatin-remodeling ATPase INO80"/>
    <property type="match status" value="1"/>
</dbReference>